<dbReference type="AlphaFoldDB" id="A0A0W8D4U3"/>
<organism evidence="5 6">
    <name type="scientific">Phytophthora nicotianae</name>
    <name type="common">Potato buckeye rot agent</name>
    <name type="synonym">Phytophthora parasitica</name>
    <dbReference type="NCBI Taxonomy" id="4792"/>
    <lineage>
        <taxon>Eukaryota</taxon>
        <taxon>Sar</taxon>
        <taxon>Stramenopiles</taxon>
        <taxon>Oomycota</taxon>
        <taxon>Peronosporomycetes</taxon>
        <taxon>Peronosporales</taxon>
        <taxon>Peronosporaceae</taxon>
        <taxon>Phytophthora</taxon>
    </lineage>
</organism>
<dbReference type="Gene3D" id="2.60.120.620">
    <property type="entry name" value="q2cbj1_9rhob like domain"/>
    <property type="match status" value="1"/>
</dbReference>
<dbReference type="GO" id="GO:0046872">
    <property type="term" value="F:metal ion binding"/>
    <property type="evidence" value="ECO:0007669"/>
    <property type="project" value="UniProtKB-KW"/>
</dbReference>
<sequence length="395" mass="44617">MAEKKKALDAKAASKPPTRDRSSSSIALKLLPVVVVVLAIAGRWLFQQGENFDDVALNVLRDTGLLSRVPTKVLDTLGLLPDKYDTDLVKIEPRHLVSELKCNDSDYTATTLFDGKVFHVTEPMEAEKPMANDRVFFMLNGANDGVYVSWNGDFECVGKAAEVAAAWLGADRDVMVNGVRLYNQMGWPVRNEKELRETKSIVHVLLDFQLWQWPGIKKGYKYVLEDGVTLTTVGMSPKVFDVEYFFNQEEADKVIDIGSPKLDRSKVDGSNSSKVVSKARTSHTAFLPDNFFTRDFRARSARVARLPSPSYAERLQLVRYNAGEFYRKHLDTFASRQFLPKGADHKFGVKAYKEWANWAANKIRELSTQREIPEAFREGGPLFPNAEDNKHFPML</sequence>
<dbReference type="Proteomes" id="UP000054636">
    <property type="component" value="Unassembled WGS sequence"/>
</dbReference>
<keyword evidence="2" id="KW-0408">Iron</keyword>
<dbReference type="FunFam" id="2.60.120.620:FF:000043">
    <property type="entry name" value="Serine/threonine-protein kinase CTR1"/>
    <property type="match status" value="1"/>
</dbReference>
<reference evidence="5 6" key="1">
    <citation type="submission" date="2015-11" db="EMBL/GenBank/DDBJ databases">
        <title>Genomes and virulence difference between two physiological races of Phytophthora nicotianae.</title>
        <authorList>
            <person name="Liu H."/>
            <person name="Ma X."/>
            <person name="Yu H."/>
            <person name="Fang D."/>
            <person name="Li Y."/>
            <person name="Wang X."/>
            <person name="Wang W."/>
            <person name="Dong Y."/>
            <person name="Xiao B."/>
        </authorList>
    </citation>
    <scope>NUCLEOTIDE SEQUENCE [LARGE SCALE GENOMIC DNA]</scope>
    <source>
        <strain evidence="6">race 1</strain>
    </source>
</reference>
<dbReference type="PANTHER" id="PTHR10869:SF226">
    <property type="entry name" value="PROLYL 4-HYDROXYLASE ALPHA SUBUNIT DOMAIN-CONTAINING PROTEIN"/>
    <property type="match status" value="1"/>
</dbReference>
<dbReference type="GO" id="GO:0004656">
    <property type="term" value="F:procollagen-proline 4-dioxygenase activity"/>
    <property type="evidence" value="ECO:0007669"/>
    <property type="project" value="TreeGrafter"/>
</dbReference>
<evidence type="ECO:0000313" key="5">
    <source>
        <dbReference type="EMBL" id="KUF91387.1"/>
    </source>
</evidence>
<evidence type="ECO:0000313" key="6">
    <source>
        <dbReference type="Proteomes" id="UP000054636"/>
    </source>
</evidence>
<evidence type="ECO:0000256" key="2">
    <source>
        <dbReference type="ARBA" id="ARBA00023004"/>
    </source>
</evidence>
<gene>
    <name evidence="5" type="ORF">AM588_10005766</name>
</gene>
<feature type="transmembrane region" description="Helical" evidence="4">
    <location>
        <begin position="26"/>
        <end position="46"/>
    </location>
</feature>
<keyword evidence="4" id="KW-1133">Transmembrane helix</keyword>
<keyword evidence="1" id="KW-0479">Metal-binding</keyword>
<protein>
    <submittedName>
        <fullName evidence="5">Uncharacterized protein</fullName>
    </submittedName>
</protein>
<evidence type="ECO:0000256" key="3">
    <source>
        <dbReference type="SAM" id="MobiDB-lite"/>
    </source>
</evidence>
<evidence type="ECO:0000256" key="4">
    <source>
        <dbReference type="SAM" id="Phobius"/>
    </source>
</evidence>
<accession>A0A0W8D4U3</accession>
<name>A0A0W8D4U3_PHYNI</name>
<comment type="caution">
    <text evidence="5">The sequence shown here is derived from an EMBL/GenBank/DDBJ whole genome shotgun (WGS) entry which is preliminary data.</text>
</comment>
<proteinExistence type="predicted"/>
<dbReference type="PANTHER" id="PTHR10869">
    <property type="entry name" value="PROLYL 4-HYDROXYLASE ALPHA SUBUNIT"/>
    <property type="match status" value="1"/>
</dbReference>
<keyword evidence="4" id="KW-0472">Membrane</keyword>
<feature type="region of interest" description="Disordered" evidence="3">
    <location>
        <begin position="1"/>
        <end position="22"/>
    </location>
</feature>
<evidence type="ECO:0000256" key="1">
    <source>
        <dbReference type="ARBA" id="ARBA00022723"/>
    </source>
</evidence>
<dbReference type="InterPro" id="IPR045054">
    <property type="entry name" value="P4HA-like"/>
</dbReference>
<dbReference type="GO" id="GO:0005783">
    <property type="term" value="C:endoplasmic reticulum"/>
    <property type="evidence" value="ECO:0007669"/>
    <property type="project" value="TreeGrafter"/>
</dbReference>
<keyword evidence="4" id="KW-0812">Transmembrane</keyword>
<dbReference type="EMBL" id="LNFP01000588">
    <property type="protein sequence ID" value="KUF91387.1"/>
    <property type="molecule type" value="Genomic_DNA"/>
</dbReference>